<sequence length="74" mass="8145">MRSLYQPPTSATVVALWPLVSTRRLAHSLYGLAKCNLGLAKWARVRCVASVWHIGVVRGWRSVVDGRERVGGAT</sequence>
<protein>
    <submittedName>
        <fullName evidence="1">Uncharacterized protein</fullName>
    </submittedName>
</protein>
<keyword evidence="2" id="KW-1185">Reference proteome</keyword>
<name>A0A4D6MKL2_VIGUN</name>
<accession>A0A4D6MKL2</accession>
<gene>
    <name evidence="1" type="ORF">DEO72_LG7g2435</name>
</gene>
<organism evidence="1 2">
    <name type="scientific">Vigna unguiculata</name>
    <name type="common">Cowpea</name>
    <dbReference type="NCBI Taxonomy" id="3917"/>
    <lineage>
        <taxon>Eukaryota</taxon>
        <taxon>Viridiplantae</taxon>
        <taxon>Streptophyta</taxon>
        <taxon>Embryophyta</taxon>
        <taxon>Tracheophyta</taxon>
        <taxon>Spermatophyta</taxon>
        <taxon>Magnoliopsida</taxon>
        <taxon>eudicotyledons</taxon>
        <taxon>Gunneridae</taxon>
        <taxon>Pentapetalae</taxon>
        <taxon>rosids</taxon>
        <taxon>fabids</taxon>
        <taxon>Fabales</taxon>
        <taxon>Fabaceae</taxon>
        <taxon>Papilionoideae</taxon>
        <taxon>50 kb inversion clade</taxon>
        <taxon>NPAAA clade</taxon>
        <taxon>indigoferoid/millettioid clade</taxon>
        <taxon>Phaseoleae</taxon>
        <taxon>Vigna</taxon>
    </lineage>
</organism>
<dbReference type="EMBL" id="CP039351">
    <property type="protein sequence ID" value="QCE01142.1"/>
    <property type="molecule type" value="Genomic_DNA"/>
</dbReference>
<dbReference type="Proteomes" id="UP000501690">
    <property type="component" value="Linkage Group LG7"/>
</dbReference>
<proteinExistence type="predicted"/>
<evidence type="ECO:0000313" key="1">
    <source>
        <dbReference type="EMBL" id="QCE01142.1"/>
    </source>
</evidence>
<reference evidence="1 2" key="1">
    <citation type="submission" date="2019-04" db="EMBL/GenBank/DDBJ databases">
        <title>An improved genome assembly and genetic linkage map for asparagus bean, Vigna unguiculata ssp. sesquipedialis.</title>
        <authorList>
            <person name="Xia Q."/>
            <person name="Zhang R."/>
            <person name="Dong Y."/>
        </authorList>
    </citation>
    <scope>NUCLEOTIDE SEQUENCE [LARGE SCALE GENOMIC DNA]</scope>
    <source>
        <tissue evidence="1">Leaf</tissue>
    </source>
</reference>
<evidence type="ECO:0000313" key="2">
    <source>
        <dbReference type="Proteomes" id="UP000501690"/>
    </source>
</evidence>
<dbReference type="AlphaFoldDB" id="A0A4D6MKL2"/>